<dbReference type="EMBL" id="LZMZ01000031">
    <property type="protein sequence ID" value="OBX76403.1"/>
    <property type="molecule type" value="Genomic_DNA"/>
</dbReference>
<feature type="domain" description="Major facilitator superfamily (MFS) profile" evidence="8">
    <location>
        <begin position="8"/>
        <end position="397"/>
    </location>
</feature>
<sequence length="470" mass="49393">MNSAEKKAIVGLGGIFALRMLGLFMIVPVFAVYGLQYQHATPLLVGLAIGVYGLGQAIWQIPFSLLADKYPRKPMIVIGLLVFAIGGVICALATDIYTVIVGRLLAGSGAVSAVVMALLADITREEHRTKAMAAMGLTIALSVMVAFGLGPVLTHWIGLKGLFWLTALAAILAMGLLLLVPSPTRVLRQLLSTDTNAPNGTIASFCTQLRDVLAIGDINRLHVAIFALHLTMTAMFTLLPAQFASVLRLSVGGQGLVYLPLLLLGFVIAVPLIVIAEKHRQMRAVFLASLAALVVGLALLAAFGQTSVGLIGGLAVYYIGFNSLEATIPSWISKRAPVANKATAMGVNSTAQFFGAFVGGALGGVLLTHAAWVGWVCLGLLAAMALAIIYPIAPPPYLTSLTIALPPDLLSLGEAGARQLWAQNLLAISGIDEIVVMADEGIAYLKLDKNQLDNAARQQLSHLIGQPLAI</sequence>
<comment type="subcellular location">
    <subcellularLocation>
        <location evidence="1">Cell membrane</location>
        <topology evidence="1">Multi-pass membrane protein</topology>
    </subcellularLocation>
</comment>
<dbReference type="SUPFAM" id="SSF103473">
    <property type="entry name" value="MFS general substrate transporter"/>
    <property type="match status" value="1"/>
</dbReference>
<feature type="transmembrane region" description="Helical" evidence="7">
    <location>
        <begin position="255"/>
        <end position="275"/>
    </location>
</feature>
<dbReference type="Proteomes" id="UP000092508">
    <property type="component" value="Unassembled WGS sequence"/>
</dbReference>
<organism evidence="9 10">
    <name type="scientific">Faucicola atlantae</name>
    <dbReference type="NCBI Taxonomy" id="34059"/>
    <lineage>
        <taxon>Bacteria</taxon>
        <taxon>Pseudomonadati</taxon>
        <taxon>Pseudomonadota</taxon>
        <taxon>Gammaproteobacteria</taxon>
        <taxon>Moraxellales</taxon>
        <taxon>Moraxellaceae</taxon>
        <taxon>Faucicola</taxon>
    </lineage>
</organism>
<dbReference type="Pfam" id="PF07690">
    <property type="entry name" value="MFS_1"/>
    <property type="match status" value="1"/>
</dbReference>
<feature type="transmembrane region" description="Helical" evidence="7">
    <location>
        <begin position="284"/>
        <end position="304"/>
    </location>
</feature>
<dbReference type="GO" id="GO:0022857">
    <property type="term" value="F:transmembrane transporter activity"/>
    <property type="evidence" value="ECO:0007669"/>
    <property type="project" value="InterPro"/>
</dbReference>
<evidence type="ECO:0000259" key="8">
    <source>
        <dbReference type="PROSITE" id="PS50850"/>
    </source>
</evidence>
<reference evidence="9 10" key="1">
    <citation type="submission" date="2016-06" db="EMBL/GenBank/DDBJ databases">
        <title>Draft genome of Moraxella atlantae CCUG 66109.</title>
        <authorList>
            <person name="Salva-Serra F."/>
            <person name="Engstrom-Jakobsson H."/>
            <person name="Thorell K."/>
            <person name="Gonzales-Siles L."/>
            <person name="Karlsson R."/>
            <person name="Boulund F."/>
            <person name="Engstrand L."/>
            <person name="Kristiansson E."/>
            <person name="Moore E."/>
        </authorList>
    </citation>
    <scope>NUCLEOTIDE SEQUENCE [LARGE SCALE GENOMIC DNA]</scope>
    <source>
        <strain evidence="9 10">CCUG 66109</strain>
    </source>
</reference>
<feature type="transmembrane region" description="Helical" evidence="7">
    <location>
        <begin position="131"/>
        <end position="150"/>
    </location>
</feature>
<name>A0A1B8QAR1_9GAMM</name>
<dbReference type="InterPro" id="IPR050171">
    <property type="entry name" value="MFS_Transporters"/>
</dbReference>
<proteinExistence type="predicted"/>
<dbReference type="STRING" id="34059.A9308_08460"/>
<evidence type="ECO:0000256" key="2">
    <source>
        <dbReference type="ARBA" id="ARBA00022448"/>
    </source>
</evidence>
<feature type="transmembrane region" description="Helical" evidence="7">
    <location>
        <begin position="162"/>
        <end position="180"/>
    </location>
</feature>
<dbReference type="GO" id="GO:0005886">
    <property type="term" value="C:plasma membrane"/>
    <property type="evidence" value="ECO:0007669"/>
    <property type="project" value="UniProtKB-SubCell"/>
</dbReference>
<evidence type="ECO:0000313" key="10">
    <source>
        <dbReference type="Proteomes" id="UP000092508"/>
    </source>
</evidence>
<comment type="caution">
    <text evidence="9">The sequence shown here is derived from an EMBL/GenBank/DDBJ whole genome shotgun (WGS) entry which is preliminary data.</text>
</comment>
<evidence type="ECO:0000256" key="3">
    <source>
        <dbReference type="ARBA" id="ARBA00022475"/>
    </source>
</evidence>
<evidence type="ECO:0000313" key="9">
    <source>
        <dbReference type="EMBL" id="OBX76403.1"/>
    </source>
</evidence>
<dbReference type="InterPro" id="IPR020846">
    <property type="entry name" value="MFS_dom"/>
</dbReference>
<keyword evidence="3" id="KW-1003">Cell membrane</keyword>
<dbReference type="PANTHER" id="PTHR23517">
    <property type="entry name" value="RESISTANCE PROTEIN MDTM, PUTATIVE-RELATED-RELATED"/>
    <property type="match status" value="1"/>
</dbReference>
<keyword evidence="2" id="KW-0813">Transport</keyword>
<dbReference type="AlphaFoldDB" id="A0A1B8QAR1"/>
<feature type="transmembrane region" description="Helical" evidence="7">
    <location>
        <begin position="223"/>
        <end position="243"/>
    </location>
</feature>
<dbReference type="OrthoDB" id="9764259at2"/>
<evidence type="ECO:0000256" key="4">
    <source>
        <dbReference type="ARBA" id="ARBA00022692"/>
    </source>
</evidence>
<keyword evidence="6 7" id="KW-0472">Membrane</keyword>
<feature type="transmembrane region" description="Helical" evidence="7">
    <location>
        <begin position="75"/>
        <end position="94"/>
    </location>
</feature>
<dbReference type="PANTHER" id="PTHR23517:SF2">
    <property type="entry name" value="MULTIDRUG RESISTANCE PROTEIN MDTH"/>
    <property type="match status" value="1"/>
</dbReference>
<evidence type="ECO:0000256" key="1">
    <source>
        <dbReference type="ARBA" id="ARBA00004651"/>
    </source>
</evidence>
<keyword evidence="5 7" id="KW-1133">Transmembrane helix</keyword>
<dbReference type="Gene3D" id="3.30.70.100">
    <property type="match status" value="1"/>
</dbReference>
<dbReference type="PROSITE" id="PS50850">
    <property type="entry name" value="MFS"/>
    <property type="match status" value="1"/>
</dbReference>
<dbReference type="InterPro" id="IPR011701">
    <property type="entry name" value="MFS"/>
</dbReference>
<evidence type="ECO:0000256" key="6">
    <source>
        <dbReference type="ARBA" id="ARBA00023136"/>
    </source>
</evidence>
<dbReference type="InterPro" id="IPR036259">
    <property type="entry name" value="MFS_trans_sf"/>
</dbReference>
<feature type="transmembrane region" description="Helical" evidence="7">
    <location>
        <begin position="310"/>
        <end position="332"/>
    </location>
</feature>
<protein>
    <submittedName>
        <fullName evidence="9">MFS transporter</fullName>
    </submittedName>
</protein>
<feature type="transmembrane region" description="Helical" evidence="7">
    <location>
        <begin position="12"/>
        <end position="35"/>
    </location>
</feature>
<feature type="transmembrane region" description="Helical" evidence="7">
    <location>
        <begin position="100"/>
        <end position="119"/>
    </location>
</feature>
<feature type="transmembrane region" description="Helical" evidence="7">
    <location>
        <begin position="344"/>
        <end position="366"/>
    </location>
</feature>
<evidence type="ECO:0000256" key="7">
    <source>
        <dbReference type="SAM" id="Phobius"/>
    </source>
</evidence>
<feature type="transmembrane region" description="Helical" evidence="7">
    <location>
        <begin position="41"/>
        <end position="63"/>
    </location>
</feature>
<evidence type="ECO:0000256" key="5">
    <source>
        <dbReference type="ARBA" id="ARBA00022989"/>
    </source>
</evidence>
<dbReference type="Gene3D" id="1.20.1250.20">
    <property type="entry name" value="MFS general substrate transporter like domains"/>
    <property type="match status" value="1"/>
</dbReference>
<accession>A0A1B8QAR1</accession>
<dbReference type="RefSeq" id="WP_067237583.1">
    <property type="nucleotide sequence ID" value="NZ_LZMZ01000031.1"/>
</dbReference>
<gene>
    <name evidence="9" type="ORF">A9308_08460</name>
</gene>
<feature type="transmembrane region" description="Helical" evidence="7">
    <location>
        <begin position="372"/>
        <end position="393"/>
    </location>
</feature>
<dbReference type="CDD" id="cd17472">
    <property type="entry name" value="MFS_YajR_like"/>
    <property type="match status" value="1"/>
</dbReference>
<keyword evidence="4 7" id="KW-0812">Transmembrane</keyword>